<reference evidence="13 14" key="1">
    <citation type="journal article" date="2010" name="Proc. Natl. Acad. Sci. U.S.A.">
        <title>A Nitrospira metagenome illuminates the physiology and evolution of globally important nitrite-oxidizing bacteria.</title>
        <authorList>
            <person name="Lucker S."/>
            <person name="Wagner M."/>
            <person name="Maixner F."/>
            <person name="Pelletier E."/>
            <person name="Koch H."/>
            <person name="Vacherie B."/>
            <person name="Rattei T."/>
            <person name="Sinninghe Damste J."/>
            <person name="Spieck E."/>
            <person name="Le Paslier D."/>
            <person name="Daims H."/>
        </authorList>
    </citation>
    <scope>NUCLEOTIDE SEQUENCE [LARGE SCALE GENOMIC DNA]</scope>
</reference>
<evidence type="ECO:0000256" key="9">
    <source>
        <dbReference type="RuleBase" id="RU003357"/>
    </source>
</evidence>
<evidence type="ECO:0000256" key="2">
    <source>
        <dbReference type="ARBA" id="ARBA00022448"/>
    </source>
</evidence>
<dbReference type="GO" id="GO:0044718">
    <property type="term" value="P:siderophore transmembrane transport"/>
    <property type="evidence" value="ECO:0007669"/>
    <property type="project" value="TreeGrafter"/>
</dbReference>
<keyword evidence="6 8" id="KW-0472">Membrane</keyword>
<evidence type="ECO:0000256" key="3">
    <source>
        <dbReference type="ARBA" id="ARBA00022452"/>
    </source>
</evidence>
<dbReference type="InterPro" id="IPR037066">
    <property type="entry name" value="Plug_dom_sf"/>
</dbReference>
<keyword evidence="14" id="KW-1185">Reference proteome</keyword>
<dbReference type="SUPFAM" id="SSF56935">
    <property type="entry name" value="Porins"/>
    <property type="match status" value="1"/>
</dbReference>
<dbReference type="PANTHER" id="PTHR30069">
    <property type="entry name" value="TONB-DEPENDENT OUTER MEMBRANE RECEPTOR"/>
    <property type="match status" value="1"/>
</dbReference>
<dbReference type="Pfam" id="PF00593">
    <property type="entry name" value="TonB_dep_Rec_b-barrel"/>
    <property type="match status" value="1"/>
</dbReference>
<evidence type="ECO:0000256" key="5">
    <source>
        <dbReference type="ARBA" id="ARBA00023077"/>
    </source>
</evidence>
<dbReference type="InterPro" id="IPR039426">
    <property type="entry name" value="TonB-dep_rcpt-like"/>
</dbReference>
<evidence type="ECO:0000256" key="7">
    <source>
        <dbReference type="ARBA" id="ARBA00023237"/>
    </source>
</evidence>
<protein>
    <submittedName>
        <fullName evidence="13">Putative TonB-dependent receptor</fullName>
    </submittedName>
</protein>
<evidence type="ECO:0000256" key="6">
    <source>
        <dbReference type="ARBA" id="ARBA00023136"/>
    </source>
</evidence>
<dbReference type="eggNOG" id="COG4772">
    <property type="taxonomic scope" value="Bacteria"/>
</dbReference>
<dbReference type="InterPro" id="IPR012910">
    <property type="entry name" value="Plug_dom"/>
</dbReference>
<accession>D8PB11</accession>
<dbReference type="Gene3D" id="2.40.170.20">
    <property type="entry name" value="TonB-dependent receptor, beta-barrel domain"/>
    <property type="match status" value="1"/>
</dbReference>
<dbReference type="InterPro" id="IPR000531">
    <property type="entry name" value="Beta-barrel_TonB"/>
</dbReference>
<evidence type="ECO:0000313" key="13">
    <source>
        <dbReference type="EMBL" id="CBK40420.1"/>
    </source>
</evidence>
<evidence type="ECO:0000256" key="1">
    <source>
        <dbReference type="ARBA" id="ARBA00004571"/>
    </source>
</evidence>
<dbReference type="Gene3D" id="2.170.130.10">
    <property type="entry name" value="TonB-dependent receptor, plug domain"/>
    <property type="match status" value="1"/>
</dbReference>
<dbReference type="GO" id="GO:0009279">
    <property type="term" value="C:cell outer membrane"/>
    <property type="evidence" value="ECO:0007669"/>
    <property type="project" value="UniProtKB-SubCell"/>
</dbReference>
<feature type="domain" description="TonB-dependent receptor-like beta-barrel" evidence="11">
    <location>
        <begin position="260"/>
        <end position="739"/>
    </location>
</feature>
<comment type="similarity">
    <text evidence="8 9">Belongs to the TonB-dependent receptor family.</text>
</comment>
<feature type="domain" description="TonB-dependent receptor plug" evidence="12">
    <location>
        <begin position="126"/>
        <end position="226"/>
    </location>
</feature>
<evidence type="ECO:0000259" key="11">
    <source>
        <dbReference type="Pfam" id="PF00593"/>
    </source>
</evidence>
<keyword evidence="3 8" id="KW-1134">Transmembrane beta strand</keyword>
<dbReference type="HOGENOM" id="CLU_008287_13_2_0"/>
<gene>
    <name evidence="13" type="ORF">NIDE0648</name>
</gene>
<dbReference type="PANTHER" id="PTHR30069:SF28">
    <property type="entry name" value="TONB-DEPENDENT RECEPTOR YNCD-RELATED"/>
    <property type="match status" value="1"/>
</dbReference>
<organism evidence="13 14">
    <name type="scientific">Nitrospira defluvii</name>
    <dbReference type="NCBI Taxonomy" id="330214"/>
    <lineage>
        <taxon>Bacteria</taxon>
        <taxon>Pseudomonadati</taxon>
        <taxon>Nitrospirota</taxon>
        <taxon>Nitrospiria</taxon>
        <taxon>Nitrospirales</taxon>
        <taxon>Nitrospiraceae</taxon>
        <taxon>Nitrospira</taxon>
    </lineage>
</organism>
<name>D8PB11_9BACT</name>
<keyword evidence="5 9" id="KW-0798">TonB box</keyword>
<dbReference type="GO" id="GO:0015344">
    <property type="term" value="F:siderophore uptake transmembrane transporter activity"/>
    <property type="evidence" value="ECO:0007669"/>
    <property type="project" value="TreeGrafter"/>
</dbReference>
<keyword evidence="7 8" id="KW-0998">Cell outer membrane</keyword>
<evidence type="ECO:0000256" key="4">
    <source>
        <dbReference type="ARBA" id="ARBA00022692"/>
    </source>
</evidence>
<keyword evidence="2 8" id="KW-0813">Transport</keyword>
<dbReference type="OrthoDB" id="9760620at2"/>
<dbReference type="STRING" id="330214.NIDE0648"/>
<dbReference type="InterPro" id="IPR036942">
    <property type="entry name" value="Beta-barrel_TonB_sf"/>
</dbReference>
<comment type="subcellular location">
    <subcellularLocation>
        <location evidence="1 8">Cell outer membrane</location>
        <topology evidence="1 8">Multi-pass membrane protein</topology>
    </subcellularLocation>
</comment>
<dbReference type="AlphaFoldDB" id="D8PB11"/>
<proteinExistence type="inferred from homology"/>
<evidence type="ECO:0000313" key="14">
    <source>
        <dbReference type="Proteomes" id="UP000001660"/>
    </source>
</evidence>
<evidence type="ECO:0000259" key="12">
    <source>
        <dbReference type="Pfam" id="PF07715"/>
    </source>
</evidence>
<dbReference type="Proteomes" id="UP000001660">
    <property type="component" value="Chromosome"/>
</dbReference>
<keyword evidence="4 8" id="KW-0812">Transmembrane</keyword>
<feature type="region of interest" description="Disordered" evidence="10">
    <location>
        <begin position="73"/>
        <end position="95"/>
    </location>
</feature>
<dbReference type="Pfam" id="PF07715">
    <property type="entry name" value="Plug"/>
    <property type="match status" value="1"/>
</dbReference>
<sequence length="780" mass="86611">MMSRKIVQHGVAGMMLVCGWLVGSTWAQSEPSSSTPGTMESEAVLRERLQQNGNEREQLLRQLEDLSRIRDEALPANEKPQRYQEAAVPQSDGVDAPEAVPVYDLADISIVSKRVQKHPEGLAFSATPRTETDSQPTRTMKEAMESLPGVILRSANGPRDFGVSIRGSGVKTTGVVRDLKFYEDGIGQTQSDGFSRLDMHDPWFMQSVEVTRGAASSLYDNAALGGMIHFKTRRGGDINGLETFLSGGSYGYQKYGVAVGREYGDVDIAVFASQVAEDGYLRHSDYNTQTVNLNFRFKLGDKDNFYVKAVTNALNANVPTRLTLAQFNADSRQAGGTGFGNDPLRLAQRRLDRRTVIGGLYERQLDANTVFTLEADYDVRDINQTFTQINDAFYPNFKGYADLRHDGRLGDMPLKSYVGFFANNMEQESQTFENLGDFRGTRGTLVQNSRGTIRNIGGRVREELEFIPKWTLAAGVGFQQSQISVQTINYTAGALASTPGADRTFYNWAPEVSLSWRPTESQRHWVRASTGYSVPGFANLTTGLDGLAGTNFSIKPQKNYNFEIGTDTKLHSTFGVQLVGFWVLVKDEIITQVNSTTAGAFAINADSSQYRGIEASYDWRPSPGWRFSGAYTHIDAQYINFADQFRVNGAGPITQILRDGKQVPNVARDVLNFKEEYEHPSGWGGWFETTYWNSYFLNNNNTVGAPAYWLLNANLHKTIELKPTSWFRFAKFYLQLDNIADKRYVGSGGVIADSTPDANKTLFFAGYGRAIYGGVTLGLF</sequence>
<evidence type="ECO:0000256" key="10">
    <source>
        <dbReference type="SAM" id="MobiDB-lite"/>
    </source>
</evidence>
<dbReference type="PROSITE" id="PS52016">
    <property type="entry name" value="TONB_DEPENDENT_REC_3"/>
    <property type="match status" value="1"/>
</dbReference>
<dbReference type="EMBL" id="FP929003">
    <property type="protein sequence ID" value="CBK40420.1"/>
    <property type="molecule type" value="Genomic_DNA"/>
</dbReference>
<keyword evidence="13" id="KW-0675">Receptor</keyword>
<evidence type="ECO:0000256" key="8">
    <source>
        <dbReference type="PROSITE-ProRule" id="PRU01360"/>
    </source>
</evidence>
<dbReference type="KEGG" id="nde:NIDE0648"/>